<evidence type="ECO:0000256" key="10">
    <source>
        <dbReference type="ARBA" id="ARBA00062516"/>
    </source>
</evidence>
<feature type="domain" description="Transcription factor CBF/NF-Y/archaeal histone" evidence="14">
    <location>
        <begin position="8"/>
        <end position="65"/>
    </location>
</feature>
<evidence type="ECO:0000256" key="4">
    <source>
        <dbReference type="ARBA" id="ARBA00022695"/>
    </source>
</evidence>
<keyword evidence="6" id="KW-0175">Coiled coil</keyword>
<protein>
    <recommendedName>
        <fullName evidence="11">Chromatin accessibility complex protein 1</fullName>
    </recommendedName>
    <alternativeName>
        <fullName evidence="12">DNA polymerase epsilon subunit p15</fullName>
    </alternativeName>
</protein>
<feature type="region of interest" description="Disordered" evidence="13">
    <location>
        <begin position="96"/>
        <end position="221"/>
    </location>
</feature>
<dbReference type="GeneID" id="118467769"/>
<dbReference type="GO" id="GO:0046982">
    <property type="term" value="F:protein heterodimerization activity"/>
    <property type="evidence" value="ECO:0007669"/>
    <property type="project" value="InterPro"/>
</dbReference>
<accession>A0A182FZS9</accession>
<dbReference type="STRING" id="7167.A0A182FZS9"/>
<dbReference type="GO" id="GO:0006338">
    <property type="term" value="P:chromatin remodeling"/>
    <property type="evidence" value="ECO:0007669"/>
    <property type="project" value="TreeGrafter"/>
</dbReference>
<keyword evidence="5" id="KW-0007">Acetylation</keyword>
<dbReference type="GO" id="GO:0016779">
    <property type="term" value="F:nucleotidyltransferase activity"/>
    <property type="evidence" value="ECO:0007669"/>
    <property type="project" value="UniProtKB-KW"/>
</dbReference>
<evidence type="ECO:0000256" key="1">
    <source>
        <dbReference type="ARBA" id="ARBA00004123"/>
    </source>
</evidence>
<evidence type="ECO:0000256" key="7">
    <source>
        <dbReference type="ARBA" id="ARBA00023125"/>
    </source>
</evidence>
<comment type="subcellular location">
    <subcellularLocation>
        <location evidence="1">Nucleus</location>
    </subcellularLocation>
</comment>
<evidence type="ECO:0000256" key="3">
    <source>
        <dbReference type="ARBA" id="ARBA00022679"/>
    </source>
</evidence>
<name>A0A182FZS9_ANOAL</name>
<comment type="function">
    <text evidence="9">Forms a complex with DNA polymerase epsilon subunit POLE3 and binds naked DNA, which is then incorporated into chromatin, aided by the nucleosome remodeling activity of ISWI/SNF2H and ACF1. Does not enhance nucleosome sliding activity of the ACF-5 ISWI chromatin remodeling complex.</text>
</comment>
<dbReference type="FunFam" id="1.10.20.10:FF:000048">
    <property type="entry name" value="Chromatin accessibility complex subunit 1"/>
    <property type="match status" value="1"/>
</dbReference>
<dbReference type="PANTHER" id="PTHR10252:SF54">
    <property type="entry name" value="CHROMATIN ACCESSIBILITY COMPLEX PROTEIN 1"/>
    <property type="match status" value="1"/>
</dbReference>
<keyword evidence="16" id="KW-1185">Reference proteome</keyword>
<dbReference type="AlphaFoldDB" id="A0A182FZS9"/>
<evidence type="ECO:0000256" key="6">
    <source>
        <dbReference type="ARBA" id="ARBA00023054"/>
    </source>
</evidence>
<feature type="compositionally biased region" description="Low complexity" evidence="13">
    <location>
        <begin position="162"/>
        <end position="179"/>
    </location>
</feature>
<dbReference type="EnsemblMetazoa" id="AALB015516-RA">
    <property type="protein sequence ID" value="AALB015516-PA"/>
    <property type="gene ID" value="AALB015516"/>
</dbReference>
<dbReference type="InterPro" id="IPR050568">
    <property type="entry name" value="Transcr_DNA_Rep_Reg"/>
</dbReference>
<dbReference type="Pfam" id="PF00808">
    <property type="entry name" value="CBFD_NFYB_HMF"/>
    <property type="match status" value="1"/>
</dbReference>
<comment type="subunit">
    <text evidence="10">Heterodimer with POLE3; binds to DNA. Component of the CHRAC ISWI chromatin remodeling complex at least composed of SMARCA5/SNF2H, BAZ1A/ACF1, CHRAC1 and POLE3; the complex preferentially binds DNA through the CHRAC1-POLE3 heterodimer and possesses ATP-dependent nucleosome-remodeling activity. Within the complex, the heterodimer with POLE3 interacts with SMARCA5/SNF2H; the interaction is direct and enhances nucleosome sliding activity by the SMARCA5/SNF2H and BAZ1A/ACF1 interaction. Within the complex, the heterodimer with POLE3 interacts with BAZ1A/ACF1; the interactions are direct.</text>
</comment>
<evidence type="ECO:0000313" key="15">
    <source>
        <dbReference type="EnsemblMetazoa" id="AALB015516-PA"/>
    </source>
</evidence>
<dbReference type="InterPro" id="IPR009072">
    <property type="entry name" value="Histone-fold"/>
</dbReference>
<evidence type="ECO:0000256" key="13">
    <source>
        <dbReference type="SAM" id="MobiDB-lite"/>
    </source>
</evidence>
<dbReference type="Proteomes" id="UP000069272">
    <property type="component" value="Chromosome 3L"/>
</dbReference>
<keyword evidence="7" id="KW-0238">DNA-binding</keyword>
<evidence type="ECO:0000256" key="9">
    <source>
        <dbReference type="ARBA" id="ARBA00059032"/>
    </source>
</evidence>
<evidence type="ECO:0000256" key="2">
    <source>
        <dbReference type="ARBA" id="ARBA00022553"/>
    </source>
</evidence>
<dbReference type="GO" id="GO:0008623">
    <property type="term" value="C:CHRAC"/>
    <property type="evidence" value="ECO:0007669"/>
    <property type="project" value="TreeGrafter"/>
</dbReference>
<sequence>MDNERLTQLPMARIRTVMKTSPDMGNINQEALFLMCRAAEMFIEHMARGAHNAGRKTLEYKDLAKYVEKEDTLEFLQAILPKKITVKSYKALMANKRDTDEDTDSNEEDEDEEEEEEDDDDDNDDNEEAGEEEVEAEEEEDNDDVEVIEDGKTKVDPEGDSVDSASSSGDSNSVISIESSSDEKENIKHSSNKKVPAKQKRGQTAAGVSSTSTGTSGRNAR</sequence>
<feature type="compositionally biased region" description="Acidic residues" evidence="13">
    <location>
        <begin position="100"/>
        <end position="148"/>
    </location>
</feature>
<evidence type="ECO:0000256" key="12">
    <source>
        <dbReference type="ARBA" id="ARBA00083235"/>
    </source>
</evidence>
<reference evidence="15" key="2">
    <citation type="submission" date="2022-08" db="UniProtKB">
        <authorList>
            <consortium name="EnsemblMetazoa"/>
        </authorList>
    </citation>
    <scope>IDENTIFICATION</scope>
    <source>
        <strain evidence="15">STECLA/ALBI9_A</strain>
    </source>
</reference>
<evidence type="ECO:0000313" key="16">
    <source>
        <dbReference type="Proteomes" id="UP000069272"/>
    </source>
</evidence>
<dbReference type="GO" id="GO:0003677">
    <property type="term" value="F:DNA binding"/>
    <property type="evidence" value="ECO:0007669"/>
    <property type="project" value="UniProtKB-KW"/>
</dbReference>
<dbReference type="InterPro" id="IPR003958">
    <property type="entry name" value="CBFA_NFYB_domain"/>
</dbReference>
<dbReference type="Gene3D" id="1.10.20.10">
    <property type="entry name" value="Histone, subunit A"/>
    <property type="match status" value="1"/>
</dbReference>
<dbReference type="KEGG" id="aali:118467769"/>
<organism evidence="15 16">
    <name type="scientific">Anopheles albimanus</name>
    <name type="common">New world malaria mosquito</name>
    <dbReference type="NCBI Taxonomy" id="7167"/>
    <lineage>
        <taxon>Eukaryota</taxon>
        <taxon>Metazoa</taxon>
        <taxon>Ecdysozoa</taxon>
        <taxon>Arthropoda</taxon>
        <taxon>Hexapoda</taxon>
        <taxon>Insecta</taxon>
        <taxon>Pterygota</taxon>
        <taxon>Neoptera</taxon>
        <taxon>Endopterygota</taxon>
        <taxon>Diptera</taxon>
        <taxon>Nematocera</taxon>
        <taxon>Culicoidea</taxon>
        <taxon>Culicidae</taxon>
        <taxon>Anophelinae</taxon>
        <taxon>Anopheles</taxon>
    </lineage>
</organism>
<reference evidence="15 16" key="1">
    <citation type="journal article" date="2017" name="G3 (Bethesda)">
        <title>The Physical Genome Mapping of Anopheles albimanus Corrected Scaffold Misassemblies and Identified Interarm Rearrangements in Genus Anopheles.</title>
        <authorList>
            <person name="Artemov G.N."/>
            <person name="Peery A.N."/>
            <person name="Jiang X."/>
            <person name="Tu Z."/>
            <person name="Stegniy V.N."/>
            <person name="Sharakhova M.V."/>
            <person name="Sharakhov I.V."/>
        </authorList>
    </citation>
    <scope>NUCLEOTIDE SEQUENCE [LARGE SCALE GENOMIC DNA]</scope>
    <source>
        <strain evidence="15 16">ALBI9_A</strain>
    </source>
</reference>
<dbReference type="RefSeq" id="XP_035794491.1">
    <property type="nucleotide sequence ID" value="XM_035938598.1"/>
</dbReference>
<evidence type="ECO:0000256" key="5">
    <source>
        <dbReference type="ARBA" id="ARBA00022990"/>
    </source>
</evidence>
<dbReference type="PANTHER" id="PTHR10252">
    <property type="entry name" value="HISTONE-LIKE TRANSCRIPTION FACTOR CCAAT-RELATED"/>
    <property type="match status" value="1"/>
</dbReference>
<dbReference type="CDD" id="cd22924">
    <property type="entry name" value="HFD_CHRAC1-like"/>
    <property type="match status" value="1"/>
</dbReference>
<dbReference type="VEuPathDB" id="VectorBase:AALB015516"/>
<dbReference type="VEuPathDB" id="VectorBase:AALB20_037410"/>
<dbReference type="GO" id="GO:0006261">
    <property type="term" value="P:DNA-templated DNA replication"/>
    <property type="evidence" value="ECO:0007669"/>
    <property type="project" value="TreeGrafter"/>
</dbReference>
<feature type="compositionally biased region" description="Basic residues" evidence="13">
    <location>
        <begin position="190"/>
        <end position="201"/>
    </location>
</feature>
<proteinExistence type="predicted"/>
<dbReference type="SUPFAM" id="SSF47113">
    <property type="entry name" value="Histone-fold"/>
    <property type="match status" value="1"/>
</dbReference>
<evidence type="ECO:0000256" key="8">
    <source>
        <dbReference type="ARBA" id="ARBA00023242"/>
    </source>
</evidence>
<evidence type="ECO:0000256" key="11">
    <source>
        <dbReference type="ARBA" id="ARBA00071805"/>
    </source>
</evidence>
<keyword evidence="3" id="KW-0808">Transferase</keyword>
<keyword evidence="2" id="KW-0597">Phosphoprotein</keyword>
<dbReference type="OrthoDB" id="1291358at2759"/>
<keyword evidence="8" id="KW-0539">Nucleus</keyword>
<feature type="compositionally biased region" description="Low complexity" evidence="13">
    <location>
        <begin position="202"/>
        <end position="221"/>
    </location>
</feature>
<keyword evidence="4" id="KW-0548">Nucleotidyltransferase</keyword>
<evidence type="ECO:0000259" key="14">
    <source>
        <dbReference type="Pfam" id="PF00808"/>
    </source>
</evidence>